<comment type="caution">
    <text evidence="2">The sequence shown here is derived from an EMBL/GenBank/DDBJ whole genome shotgun (WGS) entry which is preliminary data.</text>
</comment>
<keyword evidence="1" id="KW-1133">Transmembrane helix</keyword>
<evidence type="ECO:0000313" key="3">
    <source>
        <dbReference type="Proteomes" id="UP000678374"/>
    </source>
</evidence>
<evidence type="ECO:0000256" key="1">
    <source>
        <dbReference type="SAM" id="Phobius"/>
    </source>
</evidence>
<dbReference type="EMBL" id="JAGQDE010000015">
    <property type="protein sequence ID" value="MBQ0960536.1"/>
    <property type="molecule type" value="Genomic_DNA"/>
</dbReference>
<dbReference type="RefSeq" id="WP_210803214.1">
    <property type="nucleotide sequence ID" value="NZ_JAGQDE010000015.1"/>
</dbReference>
<accession>A0A941BH54</accession>
<gene>
    <name evidence="2" type="ORF">KAK06_16400</name>
</gene>
<sequence>MSDSHRVIEGERFDSPLMLRGAIDAEPERYIAEKPYELTKFEFAVLRRRTSSEFWFTLCAGATAGVVISIAGKALSALLDKKAPTIESWELWAIAAGVLASLVIKFVHSQEDSDRFKLEEVIDGHFTINKLRRVHLTANPDLQ</sequence>
<keyword evidence="1" id="KW-0472">Membrane</keyword>
<evidence type="ECO:0000313" key="2">
    <source>
        <dbReference type="EMBL" id="MBQ0960536.1"/>
    </source>
</evidence>
<reference evidence="2" key="1">
    <citation type="submission" date="2021-04" db="EMBL/GenBank/DDBJ databases">
        <title>The genome sequence of Ideonella sp. 4Y11.</title>
        <authorList>
            <person name="Liu Y."/>
        </authorList>
    </citation>
    <scope>NUCLEOTIDE SEQUENCE</scope>
    <source>
        <strain evidence="2">4Y11</strain>
    </source>
</reference>
<name>A0A941BH54_9BURK</name>
<proteinExistence type="predicted"/>
<protein>
    <submittedName>
        <fullName evidence="2">Uncharacterized protein</fullName>
    </submittedName>
</protein>
<feature type="transmembrane region" description="Helical" evidence="1">
    <location>
        <begin position="54"/>
        <end position="79"/>
    </location>
</feature>
<feature type="transmembrane region" description="Helical" evidence="1">
    <location>
        <begin position="91"/>
        <end position="108"/>
    </location>
</feature>
<dbReference type="Proteomes" id="UP000678374">
    <property type="component" value="Unassembled WGS sequence"/>
</dbReference>
<dbReference type="AlphaFoldDB" id="A0A941BH54"/>
<keyword evidence="3" id="KW-1185">Reference proteome</keyword>
<organism evidence="2 3">
    <name type="scientific">Ideonella aquatica</name>
    <dbReference type="NCBI Taxonomy" id="2824119"/>
    <lineage>
        <taxon>Bacteria</taxon>
        <taxon>Pseudomonadati</taxon>
        <taxon>Pseudomonadota</taxon>
        <taxon>Betaproteobacteria</taxon>
        <taxon>Burkholderiales</taxon>
        <taxon>Sphaerotilaceae</taxon>
        <taxon>Ideonella</taxon>
    </lineage>
</organism>
<keyword evidence="1" id="KW-0812">Transmembrane</keyword>